<feature type="non-terminal residue" evidence="1">
    <location>
        <position position="1"/>
    </location>
</feature>
<dbReference type="AlphaFoldDB" id="A0A392T586"/>
<sequence length="39" mass="4276">CPAQHASNRGSSILQQLIGAPRQYSCATHKYQRLLLPAP</sequence>
<name>A0A392T586_9FABA</name>
<evidence type="ECO:0000313" key="1">
    <source>
        <dbReference type="EMBL" id="MCI55310.1"/>
    </source>
</evidence>
<accession>A0A392T586</accession>
<protein>
    <submittedName>
        <fullName evidence="1">Uncharacterized protein</fullName>
    </submittedName>
</protein>
<comment type="caution">
    <text evidence="1">The sequence shown here is derived from an EMBL/GenBank/DDBJ whole genome shotgun (WGS) entry which is preliminary data.</text>
</comment>
<dbReference type="EMBL" id="LXQA010494178">
    <property type="protein sequence ID" value="MCI55310.1"/>
    <property type="molecule type" value="Genomic_DNA"/>
</dbReference>
<proteinExistence type="predicted"/>
<reference evidence="1 2" key="1">
    <citation type="journal article" date="2018" name="Front. Plant Sci.">
        <title>Red Clover (Trifolium pratense) and Zigzag Clover (T. medium) - A Picture of Genomic Similarities and Differences.</title>
        <authorList>
            <person name="Dluhosova J."/>
            <person name="Istvanek J."/>
            <person name="Nedelnik J."/>
            <person name="Repkova J."/>
        </authorList>
    </citation>
    <scope>NUCLEOTIDE SEQUENCE [LARGE SCALE GENOMIC DNA]</scope>
    <source>
        <strain evidence="2">cv. 10/8</strain>
        <tissue evidence="1">Leaf</tissue>
    </source>
</reference>
<organism evidence="1 2">
    <name type="scientific">Trifolium medium</name>
    <dbReference type="NCBI Taxonomy" id="97028"/>
    <lineage>
        <taxon>Eukaryota</taxon>
        <taxon>Viridiplantae</taxon>
        <taxon>Streptophyta</taxon>
        <taxon>Embryophyta</taxon>
        <taxon>Tracheophyta</taxon>
        <taxon>Spermatophyta</taxon>
        <taxon>Magnoliopsida</taxon>
        <taxon>eudicotyledons</taxon>
        <taxon>Gunneridae</taxon>
        <taxon>Pentapetalae</taxon>
        <taxon>rosids</taxon>
        <taxon>fabids</taxon>
        <taxon>Fabales</taxon>
        <taxon>Fabaceae</taxon>
        <taxon>Papilionoideae</taxon>
        <taxon>50 kb inversion clade</taxon>
        <taxon>NPAAA clade</taxon>
        <taxon>Hologalegina</taxon>
        <taxon>IRL clade</taxon>
        <taxon>Trifolieae</taxon>
        <taxon>Trifolium</taxon>
    </lineage>
</organism>
<evidence type="ECO:0000313" key="2">
    <source>
        <dbReference type="Proteomes" id="UP000265520"/>
    </source>
</evidence>
<dbReference type="Proteomes" id="UP000265520">
    <property type="component" value="Unassembled WGS sequence"/>
</dbReference>
<keyword evidence="2" id="KW-1185">Reference proteome</keyword>